<dbReference type="GO" id="GO:0055085">
    <property type="term" value="P:transmembrane transport"/>
    <property type="evidence" value="ECO:0007669"/>
    <property type="project" value="InterPro"/>
</dbReference>
<dbReference type="GO" id="GO:0005886">
    <property type="term" value="C:plasma membrane"/>
    <property type="evidence" value="ECO:0007669"/>
    <property type="project" value="UniProtKB-SubCell"/>
</dbReference>
<keyword evidence="10" id="KW-1185">Reference proteome</keyword>
<dbReference type="InterPro" id="IPR035906">
    <property type="entry name" value="MetI-like_sf"/>
</dbReference>
<evidence type="ECO:0000256" key="5">
    <source>
        <dbReference type="ARBA" id="ARBA00022989"/>
    </source>
</evidence>
<feature type="transmembrane region" description="Helical" evidence="7">
    <location>
        <begin position="210"/>
        <end position="230"/>
    </location>
</feature>
<feature type="transmembrane region" description="Helical" evidence="7">
    <location>
        <begin position="242"/>
        <end position="259"/>
    </location>
</feature>
<comment type="subcellular location">
    <subcellularLocation>
        <location evidence="1 7">Cell membrane</location>
        <topology evidence="1 7">Multi-pass membrane protein</topology>
    </subcellularLocation>
</comment>
<dbReference type="RefSeq" id="WP_200390360.1">
    <property type="nucleotide sequence ID" value="NZ_JAENIO010000004.1"/>
</dbReference>
<dbReference type="Gene3D" id="1.10.3720.10">
    <property type="entry name" value="MetI-like"/>
    <property type="match status" value="2"/>
</dbReference>
<dbReference type="PROSITE" id="PS50928">
    <property type="entry name" value="ABC_TM1"/>
    <property type="match status" value="2"/>
</dbReference>
<evidence type="ECO:0000256" key="4">
    <source>
        <dbReference type="ARBA" id="ARBA00022692"/>
    </source>
</evidence>
<proteinExistence type="inferred from homology"/>
<evidence type="ECO:0000313" key="9">
    <source>
        <dbReference type="EMBL" id="MBK1832925.1"/>
    </source>
</evidence>
<evidence type="ECO:0000259" key="8">
    <source>
        <dbReference type="PROSITE" id="PS50928"/>
    </source>
</evidence>
<dbReference type="PANTHER" id="PTHR30043:SF1">
    <property type="entry name" value="ABC TRANSPORT SYSTEM PERMEASE PROTEIN P69"/>
    <property type="match status" value="1"/>
</dbReference>
<keyword evidence="5 7" id="KW-1133">Transmembrane helix</keyword>
<dbReference type="Proteomes" id="UP000604083">
    <property type="component" value="Unassembled WGS sequence"/>
</dbReference>
<comment type="caution">
    <text evidence="9">The sequence shown here is derived from an EMBL/GenBank/DDBJ whole genome shotgun (WGS) entry which is preliminary data.</text>
</comment>
<organism evidence="9 10">
    <name type="scientific">Roseibacillus ishigakijimensis</name>
    <dbReference type="NCBI Taxonomy" id="454146"/>
    <lineage>
        <taxon>Bacteria</taxon>
        <taxon>Pseudomonadati</taxon>
        <taxon>Verrucomicrobiota</taxon>
        <taxon>Verrucomicrobiia</taxon>
        <taxon>Verrucomicrobiales</taxon>
        <taxon>Verrucomicrobiaceae</taxon>
        <taxon>Roseibacillus</taxon>
    </lineage>
</organism>
<feature type="domain" description="ABC transmembrane type-1" evidence="8">
    <location>
        <begin position="367"/>
        <end position="563"/>
    </location>
</feature>
<feature type="transmembrane region" description="Helical" evidence="7">
    <location>
        <begin position="521"/>
        <end position="542"/>
    </location>
</feature>
<evidence type="ECO:0000313" key="10">
    <source>
        <dbReference type="Proteomes" id="UP000604083"/>
    </source>
</evidence>
<feature type="transmembrane region" description="Helical" evidence="7">
    <location>
        <begin position="490"/>
        <end position="509"/>
    </location>
</feature>
<accession>A0A934VLI4</accession>
<reference evidence="9" key="1">
    <citation type="submission" date="2021-01" db="EMBL/GenBank/DDBJ databases">
        <title>Modified the classification status of verrucomicrobia.</title>
        <authorList>
            <person name="Feng X."/>
        </authorList>
    </citation>
    <scope>NUCLEOTIDE SEQUENCE</scope>
    <source>
        <strain evidence="9">KCTC 12986</strain>
    </source>
</reference>
<evidence type="ECO:0000256" key="7">
    <source>
        <dbReference type="RuleBase" id="RU363032"/>
    </source>
</evidence>
<feature type="transmembrane region" description="Helical" evidence="7">
    <location>
        <begin position="176"/>
        <end position="198"/>
    </location>
</feature>
<feature type="domain" description="ABC transmembrane type-1" evidence="8">
    <location>
        <begin position="72"/>
        <end position="258"/>
    </location>
</feature>
<dbReference type="Pfam" id="PF00528">
    <property type="entry name" value="BPD_transp_1"/>
    <property type="match status" value="2"/>
</dbReference>
<feature type="transmembrane region" description="Helical" evidence="7">
    <location>
        <begin position="295"/>
        <end position="313"/>
    </location>
</feature>
<feature type="transmembrane region" description="Helical" evidence="7">
    <location>
        <begin position="432"/>
        <end position="455"/>
    </location>
</feature>
<feature type="transmembrane region" description="Helical" evidence="7">
    <location>
        <begin position="78"/>
        <end position="98"/>
    </location>
</feature>
<feature type="transmembrane region" description="Helical" evidence="7">
    <location>
        <begin position="131"/>
        <end position="156"/>
    </location>
</feature>
<gene>
    <name evidence="9" type="ORF">JIN78_02525</name>
</gene>
<dbReference type="InterPro" id="IPR000515">
    <property type="entry name" value="MetI-like"/>
</dbReference>
<evidence type="ECO:0000256" key="3">
    <source>
        <dbReference type="ARBA" id="ARBA00022475"/>
    </source>
</evidence>
<protein>
    <submittedName>
        <fullName evidence="9">ABC transporter permease subunit</fullName>
    </submittedName>
</protein>
<evidence type="ECO:0000256" key="6">
    <source>
        <dbReference type="ARBA" id="ARBA00023136"/>
    </source>
</evidence>
<evidence type="ECO:0000256" key="1">
    <source>
        <dbReference type="ARBA" id="ARBA00004651"/>
    </source>
</evidence>
<evidence type="ECO:0000256" key="2">
    <source>
        <dbReference type="ARBA" id="ARBA00022448"/>
    </source>
</evidence>
<dbReference type="PANTHER" id="PTHR30043">
    <property type="entry name" value="PHOSPHONATES TRANSPORT SYSTEM PERMEASE PROTEIN"/>
    <property type="match status" value="1"/>
</dbReference>
<comment type="similarity">
    <text evidence="7">Belongs to the binding-protein-dependent transport system permease family.</text>
</comment>
<dbReference type="SUPFAM" id="SSF161098">
    <property type="entry name" value="MetI-like"/>
    <property type="match status" value="2"/>
</dbReference>
<feature type="transmembrane region" description="Helical" evidence="7">
    <location>
        <begin position="548"/>
        <end position="566"/>
    </location>
</feature>
<sequence length="574" mass="62860">MKRRWFLLSGLLLFLAGLWILGAHPCDLLPSENGRRVALDFFQAAFQPALDYQSPDARRGDLPFWQKVLTALWLTVRYAAVAMSLALVIGIVGGILGARRWWSRPSRPLEALRRFSRLAATALRSVHELMWALLFISAVGTSPLAAVLALALPYGGTLAKVFSELLDEADASATETLRAIGGGGFASFLAGAAVRALPDLVTYALYRLECAVRSSAVLGFVGIPTIGYHLSTAYEDGHYREIWSYLYALLAVVIFFEWSGTRLRALLAKGVPARRSPGPGASLSDLWRARPRSRFVRAATGGAVVLTLAAWLLESDWTSGVSLERRWQNLQRFGQELIPYPLRAGQQGDTLGQWLHELLIWEGLDALWRTLHVGTTAALLAGAAALVGMIWGTRSLARACPRGVCLGGKVTRRYLGQLLRGVAMLARSLPEFILAFLLLQVFGPTVWALILALAIHNGGILLRLGAEVLDNAPSRAAEVILLQGGTRSSAYLGALLPANFNRLVLYLFYRWETCIREATVLGMLGVGSLGFLITEAGVRFYYDEMLLWVLLGASLVFAGDLTSDWVRKKLREGR</sequence>
<keyword evidence="6 7" id="KW-0472">Membrane</keyword>
<keyword evidence="2 7" id="KW-0813">Transport</keyword>
<dbReference type="EMBL" id="JAENIO010000004">
    <property type="protein sequence ID" value="MBK1832925.1"/>
    <property type="molecule type" value="Genomic_DNA"/>
</dbReference>
<keyword evidence="4 7" id="KW-0812">Transmembrane</keyword>
<name>A0A934VLI4_9BACT</name>
<feature type="transmembrane region" description="Helical" evidence="7">
    <location>
        <begin position="371"/>
        <end position="392"/>
    </location>
</feature>
<keyword evidence="3" id="KW-1003">Cell membrane</keyword>
<dbReference type="AlphaFoldDB" id="A0A934VLI4"/>